<organism evidence="2 3">
    <name type="scientific">Rhodoplanes roseus</name>
    <dbReference type="NCBI Taxonomy" id="29409"/>
    <lineage>
        <taxon>Bacteria</taxon>
        <taxon>Pseudomonadati</taxon>
        <taxon>Pseudomonadota</taxon>
        <taxon>Alphaproteobacteria</taxon>
        <taxon>Hyphomicrobiales</taxon>
        <taxon>Nitrobacteraceae</taxon>
        <taxon>Rhodoplanes</taxon>
    </lineage>
</organism>
<gene>
    <name evidence="2" type="ORF">CH341_15185</name>
</gene>
<name>A0A327KYZ1_9BRAD</name>
<accession>A0A327KYZ1</accession>
<evidence type="ECO:0000313" key="2">
    <source>
        <dbReference type="EMBL" id="RAI43274.1"/>
    </source>
</evidence>
<evidence type="ECO:0000313" key="3">
    <source>
        <dbReference type="Proteomes" id="UP000249130"/>
    </source>
</evidence>
<feature type="domain" description="Penicillin-binding C-terminal" evidence="1">
    <location>
        <begin position="69"/>
        <end position="152"/>
    </location>
</feature>
<dbReference type="EMBL" id="NPEX01000097">
    <property type="protein sequence ID" value="RAI43274.1"/>
    <property type="molecule type" value="Genomic_DNA"/>
</dbReference>
<dbReference type="Proteomes" id="UP000249130">
    <property type="component" value="Unassembled WGS sequence"/>
</dbReference>
<dbReference type="Pfam" id="PF06832">
    <property type="entry name" value="BiPBP_C"/>
    <property type="match status" value="1"/>
</dbReference>
<dbReference type="AlphaFoldDB" id="A0A327KYZ1"/>
<evidence type="ECO:0000259" key="1">
    <source>
        <dbReference type="Pfam" id="PF06832"/>
    </source>
</evidence>
<comment type="caution">
    <text evidence="2">The sequence shown here is derived from an EMBL/GenBank/DDBJ whole genome shotgun (WGS) entry which is preliminary data.</text>
</comment>
<proteinExistence type="predicted"/>
<dbReference type="InterPro" id="IPR009647">
    <property type="entry name" value="PBP_C"/>
</dbReference>
<sequence>MWVGRPDGAPVPGMIGRGTAAPILFDAFARLGRPIAPLPPAPRGTLFAATGKLPLPLQHFRPGALPSAGTEPPLRIVFPPNGARLELAAEGAEPAALAVKIAGGAGPVTVLVDGLPRATLRDRKSTTVTPDGPGFVRLTVTDGRGATDSVLVRVQ</sequence>
<protein>
    <recommendedName>
        <fullName evidence="1">Penicillin-binding C-terminal domain-containing protein</fullName>
    </recommendedName>
</protein>
<keyword evidence="3" id="KW-1185">Reference proteome</keyword>
<reference evidence="2 3" key="1">
    <citation type="submission" date="2017-07" db="EMBL/GenBank/DDBJ databases">
        <title>Draft Genome Sequences of Select Purple Nonsulfur Bacteria.</title>
        <authorList>
            <person name="Lasarre B."/>
            <person name="Mckinlay J.B."/>
        </authorList>
    </citation>
    <scope>NUCLEOTIDE SEQUENCE [LARGE SCALE GENOMIC DNA]</scope>
    <source>
        <strain evidence="2 3">DSM 5909</strain>
    </source>
</reference>